<evidence type="ECO:0000256" key="9">
    <source>
        <dbReference type="ARBA" id="ARBA00022679"/>
    </source>
</evidence>
<accession>A0A919Q1U7</accession>
<evidence type="ECO:0000256" key="15">
    <source>
        <dbReference type="ARBA" id="ARBA00049007"/>
    </source>
</evidence>
<evidence type="ECO:0000256" key="13">
    <source>
        <dbReference type="ARBA" id="ARBA00031421"/>
    </source>
</evidence>
<dbReference type="AlphaFoldDB" id="A0A919Q1U7"/>
<dbReference type="GO" id="GO:0006564">
    <property type="term" value="P:L-serine biosynthetic process"/>
    <property type="evidence" value="ECO:0007669"/>
    <property type="project" value="UniProtKB-KW"/>
</dbReference>
<dbReference type="PANTHER" id="PTHR21152">
    <property type="entry name" value="AMINOTRANSFERASE CLASS V"/>
    <property type="match status" value="1"/>
</dbReference>
<evidence type="ECO:0000256" key="14">
    <source>
        <dbReference type="ARBA" id="ARBA00047630"/>
    </source>
</evidence>
<evidence type="ECO:0000313" key="17">
    <source>
        <dbReference type="EMBL" id="GIG53702.1"/>
    </source>
</evidence>
<comment type="function">
    <text evidence="2">Catalyzes the reversible conversion of 3-phosphohydroxypyruvate to phosphoserine and of 3-hydroxy-2-oxo-4-phosphonooxybutanoate to phosphohydroxythreonine.</text>
</comment>
<keyword evidence="11" id="KW-0664">Pyridoxine biosynthesis</keyword>
<evidence type="ECO:0000256" key="2">
    <source>
        <dbReference type="ARBA" id="ARBA00003483"/>
    </source>
</evidence>
<dbReference type="Pfam" id="PF00266">
    <property type="entry name" value="Aminotran_5"/>
    <property type="match status" value="1"/>
</dbReference>
<dbReference type="NCBIfam" id="TIGR01366">
    <property type="entry name" value="serC_3"/>
    <property type="match status" value="1"/>
</dbReference>
<keyword evidence="7 17" id="KW-0032">Aminotransferase</keyword>
<dbReference type="GO" id="GO:0008615">
    <property type="term" value="P:pyridoxine biosynthetic process"/>
    <property type="evidence" value="ECO:0007669"/>
    <property type="project" value="UniProtKB-KW"/>
</dbReference>
<dbReference type="Gene3D" id="3.90.1150.10">
    <property type="entry name" value="Aspartate Aminotransferase, domain 1"/>
    <property type="match status" value="1"/>
</dbReference>
<dbReference type="GO" id="GO:0019265">
    <property type="term" value="P:glycine biosynthetic process, by transamination of glyoxylate"/>
    <property type="evidence" value="ECO:0007669"/>
    <property type="project" value="TreeGrafter"/>
</dbReference>
<dbReference type="GO" id="GO:0004760">
    <property type="term" value="F:L-serine-pyruvate transaminase activity"/>
    <property type="evidence" value="ECO:0007669"/>
    <property type="project" value="TreeGrafter"/>
</dbReference>
<evidence type="ECO:0000256" key="6">
    <source>
        <dbReference type="ARBA" id="ARBA00022490"/>
    </source>
</evidence>
<dbReference type="GO" id="GO:0008453">
    <property type="term" value="F:alanine-glyoxylate transaminase activity"/>
    <property type="evidence" value="ECO:0007669"/>
    <property type="project" value="TreeGrafter"/>
</dbReference>
<organism evidence="17 18">
    <name type="scientific">Demequina activiva</name>
    <dbReference type="NCBI Taxonomy" id="1582364"/>
    <lineage>
        <taxon>Bacteria</taxon>
        <taxon>Bacillati</taxon>
        <taxon>Actinomycetota</taxon>
        <taxon>Actinomycetes</taxon>
        <taxon>Micrococcales</taxon>
        <taxon>Demequinaceae</taxon>
        <taxon>Demequina</taxon>
    </lineage>
</organism>
<keyword evidence="12" id="KW-0718">Serine biosynthesis</keyword>
<reference evidence="17" key="1">
    <citation type="submission" date="2021-01" db="EMBL/GenBank/DDBJ databases">
        <title>Whole genome shotgun sequence of Demequina activiva NBRC 110675.</title>
        <authorList>
            <person name="Komaki H."/>
            <person name="Tamura T."/>
        </authorList>
    </citation>
    <scope>NUCLEOTIDE SEQUENCE</scope>
    <source>
        <strain evidence="17">NBRC 110675</strain>
    </source>
</reference>
<proteinExistence type="inferred from homology"/>
<name>A0A919Q1U7_9MICO</name>
<evidence type="ECO:0000313" key="18">
    <source>
        <dbReference type="Proteomes" id="UP000652354"/>
    </source>
</evidence>
<comment type="caution">
    <text evidence="17">The sequence shown here is derived from an EMBL/GenBank/DDBJ whole genome shotgun (WGS) entry which is preliminary data.</text>
</comment>
<dbReference type="InterPro" id="IPR006272">
    <property type="entry name" value="Pser_aminoTfrase_mycobac"/>
</dbReference>
<evidence type="ECO:0000256" key="11">
    <source>
        <dbReference type="ARBA" id="ARBA00023096"/>
    </source>
</evidence>
<keyword evidence="6" id="KW-0963">Cytoplasm</keyword>
<dbReference type="InterPro" id="IPR022278">
    <property type="entry name" value="Pser_aminoTfrase"/>
</dbReference>
<evidence type="ECO:0000256" key="8">
    <source>
        <dbReference type="ARBA" id="ARBA00022605"/>
    </source>
</evidence>
<evidence type="ECO:0000256" key="5">
    <source>
        <dbReference type="ARBA" id="ARBA00013030"/>
    </source>
</evidence>
<keyword evidence="18" id="KW-1185">Reference proteome</keyword>
<dbReference type="InterPro" id="IPR000192">
    <property type="entry name" value="Aminotrans_V_dom"/>
</dbReference>
<evidence type="ECO:0000256" key="7">
    <source>
        <dbReference type="ARBA" id="ARBA00022576"/>
    </source>
</evidence>
<dbReference type="PIRSF" id="PIRSF000525">
    <property type="entry name" value="SerC"/>
    <property type="match status" value="1"/>
</dbReference>
<evidence type="ECO:0000256" key="10">
    <source>
        <dbReference type="ARBA" id="ARBA00022898"/>
    </source>
</evidence>
<gene>
    <name evidence="17" type="primary">serC</name>
    <name evidence="17" type="ORF">Dac01nite_04540</name>
</gene>
<dbReference type="InterPro" id="IPR015424">
    <property type="entry name" value="PyrdxlP-dep_Trfase"/>
</dbReference>
<dbReference type="InterPro" id="IPR015421">
    <property type="entry name" value="PyrdxlP-dep_Trfase_major"/>
</dbReference>
<comment type="catalytic activity">
    <reaction evidence="14">
        <text>4-(phosphooxy)-L-threonine + 2-oxoglutarate = (R)-3-hydroxy-2-oxo-4-phosphooxybutanoate + L-glutamate</text>
        <dbReference type="Rhea" id="RHEA:16573"/>
        <dbReference type="ChEBI" id="CHEBI:16810"/>
        <dbReference type="ChEBI" id="CHEBI:29985"/>
        <dbReference type="ChEBI" id="CHEBI:58452"/>
        <dbReference type="ChEBI" id="CHEBI:58538"/>
        <dbReference type="EC" id="2.6.1.52"/>
    </reaction>
</comment>
<dbReference type="Proteomes" id="UP000652354">
    <property type="component" value="Unassembled WGS sequence"/>
</dbReference>
<comment type="catalytic activity">
    <reaction evidence="15">
        <text>O-phospho-L-serine + 2-oxoglutarate = 3-phosphooxypyruvate + L-glutamate</text>
        <dbReference type="Rhea" id="RHEA:14329"/>
        <dbReference type="ChEBI" id="CHEBI:16810"/>
        <dbReference type="ChEBI" id="CHEBI:18110"/>
        <dbReference type="ChEBI" id="CHEBI:29985"/>
        <dbReference type="ChEBI" id="CHEBI:57524"/>
        <dbReference type="EC" id="2.6.1.52"/>
    </reaction>
</comment>
<comment type="similarity">
    <text evidence="4">Belongs to the class-V pyridoxal-phosphate-dependent aminotransferase family. SerC subfamily.</text>
</comment>
<protein>
    <recommendedName>
        <fullName evidence="5">phosphoserine transaminase</fullName>
        <ecNumber evidence="5">2.6.1.52</ecNumber>
    </recommendedName>
    <alternativeName>
        <fullName evidence="13">Phosphohydroxythreonine aminotransferase</fullName>
    </alternativeName>
</protein>
<keyword evidence="9" id="KW-0808">Transferase</keyword>
<dbReference type="EMBL" id="BONR01000001">
    <property type="protein sequence ID" value="GIG53702.1"/>
    <property type="molecule type" value="Genomic_DNA"/>
</dbReference>
<evidence type="ECO:0000259" key="16">
    <source>
        <dbReference type="Pfam" id="PF00266"/>
    </source>
</evidence>
<dbReference type="InterPro" id="IPR015422">
    <property type="entry name" value="PyrdxlP-dep_Trfase_small"/>
</dbReference>
<keyword evidence="8" id="KW-0028">Amino-acid biosynthesis</keyword>
<dbReference type="EC" id="2.6.1.52" evidence="5"/>
<evidence type="ECO:0000256" key="4">
    <source>
        <dbReference type="ARBA" id="ARBA00006904"/>
    </source>
</evidence>
<dbReference type="Gene3D" id="3.40.640.10">
    <property type="entry name" value="Type I PLP-dependent aspartate aminotransferase-like (Major domain)"/>
    <property type="match status" value="1"/>
</dbReference>
<evidence type="ECO:0000256" key="12">
    <source>
        <dbReference type="ARBA" id="ARBA00023299"/>
    </source>
</evidence>
<dbReference type="PANTHER" id="PTHR21152:SF40">
    <property type="entry name" value="ALANINE--GLYOXYLATE AMINOTRANSFERASE"/>
    <property type="match status" value="1"/>
</dbReference>
<sequence>MAPHYAVAMARDLTIPSHLLPQDGRFGSGPSRVRDAQLQALMAAQPGVLGTSHRQAPVKDVVGAIREGLAQFYSLPDGYEVILGNGGASSFWDAAAFSLVESRAQHCAFGEFGSKFAAVTASAPFLEPSEIRTAEPGEVAVPEAHEGIDVYAWPHNETSTGAMAPVQRPAGAGDALTVIDGTSAAGGLALDATQADVYYFSPQKSFGSDGGLWFALVSPAAIERIERIAGSGRWIPPTLDLATALENSRQNQTLNTPAVATLVMMNAQIEWLNDNGGMSFATGRTSESARRVYRWADGSPYAETFVTSHSNRSSVVATVDLRHPLDSVEIRSILKANGVVDIDPYRKLGRNQIRVGMFPAVDPDDVSALTGCIDWIVERLVT</sequence>
<evidence type="ECO:0000256" key="1">
    <source>
        <dbReference type="ARBA" id="ARBA00001933"/>
    </source>
</evidence>
<comment type="cofactor">
    <cofactor evidence="1">
        <name>pyridoxal 5'-phosphate</name>
        <dbReference type="ChEBI" id="CHEBI:597326"/>
    </cofactor>
</comment>
<dbReference type="GO" id="GO:0004648">
    <property type="term" value="F:O-phospho-L-serine:2-oxoglutarate aminotransferase activity"/>
    <property type="evidence" value="ECO:0007669"/>
    <property type="project" value="UniProtKB-EC"/>
</dbReference>
<comment type="pathway">
    <text evidence="3">Amino-acid biosynthesis; L-serine biosynthesis; L-serine from 3-phospho-D-glycerate: step 2/3.</text>
</comment>
<feature type="domain" description="Aminotransferase class V" evidence="16">
    <location>
        <begin position="50"/>
        <end position="339"/>
    </location>
</feature>
<keyword evidence="10" id="KW-0663">Pyridoxal phosphate</keyword>
<evidence type="ECO:0000256" key="3">
    <source>
        <dbReference type="ARBA" id="ARBA00005099"/>
    </source>
</evidence>
<dbReference type="SUPFAM" id="SSF53383">
    <property type="entry name" value="PLP-dependent transferases"/>
    <property type="match status" value="1"/>
</dbReference>